<comment type="caution">
    <text evidence="2">The sequence shown here is derived from an EMBL/GenBank/DDBJ whole genome shotgun (WGS) entry which is preliminary data.</text>
</comment>
<dbReference type="EMBL" id="JAGSOG010000004">
    <property type="protein sequence ID" value="MBR7831969.1"/>
    <property type="molecule type" value="Genomic_DNA"/>
</dbReference>
<evidence type="ECO:0000256" key="1">
    <source>
        <dbReference type="SAM" id="MobiDB-lite"/>
    </source>
</evidence>
<keyword evidence="3" id="KW-1185">Reference proteome</keyword>
<dbReference type="Proteomes" id="UP000675781">
    <property type="component" value="Unassembled WGS sequence"/>
</dbReference>
<sequence>MQDPIVIEVRLAGSPRIPGTDEHALPGFGDARVAAGESFARARPRNRVEIRMVDFRALPEEVGAANEQGQRLLDRPNAAAPACPPVNPDVLRGG</sequence>
<name>A0A941EMX0_9ACTN</name>
<organism evidence="2 3">
    <name type="scientific">Actinospica durhamensis</name>
    <dbReference type="NCBI Taxonomy" id="1508375"/>
    <lineage>
        <taxon>Bacteria</taxon>
        <taxon>Bacillati</taxon>
        <taxon>Actinomycetota</taxon>
        <taxon>Actinomycetes</taxon>
        <taxon>Catenulisporales</taxon>
        <taxon>Actinospicaceae</taxon>
        <taxon>Actinospica</taxon>
    </lineage>
</organism>
<proteinExistence type="predicted"/>
<protein>
    <submittedName>
        <fullName evidence="2">Uncharacterized protein</fullName>
    </submittedName>
</protein>
<reference evidence="2" key="1">
    <citation type="submission" date="2021-04" db="EMBL/GenBank/DDBJ databases">
        <title>Genome based classification of Actinospica acidithermotolerans sp. nov., an actinobacterium isolated from an Indonesian hot spring.</title>
        <authorList>
            <person name="Kusuma A.B."/>
            <person name="Putra K.E."/>
            <person name="Nafisah S."/>
            <person name="Loh J."/>
            <person name="Nouioui I."/>
            <person name="Goodfellow M."/>
        </authorList>
    </citation>
    <scope>NUCLEOTIDE SEQUENCE</scope>
    <source>
        <strain evidence="2">CSCA 57</strain>
    </source>
</reference>
<dbReference type="AlphaFoldDB" id="A0A941EMX0"/>
<evidence type="ECO:0000313" key="3">
    <source>
        <dbReference type="Proteomes" id="UP000675781"/>
    </source>
</evidence>
<evidence type="ECO:0000313" key="2">
    <source>
        <dbReference type="EMBL" id="MBR7831969.1"/>
    </source>
</evidence>
<accession>A0A941EMX0</accession>
<dbReference type="RefSeq" id="WP_212526506.1">
    <property type="nucleotide sequence ID" value="NZ_JAGSOG010000004.1"/>
</dbReference>
<feature type="region of interest" description="Disordered" evidence="1">
    <location>
        <begin position="66"/>
        <end position="94"/>
    </location>
</feature>
<gene>
    <name evidence="2" type="ORF">KDL01_01775</name>
</gene>